<dbReference type="EMBL" id="BTGU01000021">
    <property type="protein sequence ID" value="GMN45848.1"/>
    <property type="molecule type" value="Genomic_DNA"/>
</dbReference>
<name>A0AA88D4R7_FICCA</name>
<gene>
    <name evidence="1" type="ORF">TIFTF001_015036</name>
</gene>
<organism evidence="1 2">
    <name type="scientific">Ficus carica</name>
    <name type="common">Common fig</name>
    <dbReference type="NCBI Taxonomy" id="3494"/>
    <lineage>
        <taxon>Eukaryota</taxon>
        <taxon>Viridiplantae</taxon>
        <taxon>Streptophyta</taxon>
        <taxon>Embryophyta</taxon>
        <taxon>Tracheophyta</taxon>
        <taxon>Spermatophyta</taxon>
        <taxon>Magnoliopsida</taxon>
        <taxon>eudicotyledons</taxon>
        <taxon>Gunneridae</taxon>
        <taxon>Pentapetalae</taxon>
        <taxon>rosids</taxon>
        <taxon>fabids</taxon>
        <taxon>Rosales</taxon>
        <taxon>Moraceae</taxon>
        <taxon>Ficeae</taxon>
        <taxon>Ficus</taxon>
    </lineage>
</organism>
<dbReference type="AlphaFoldDB" id="A0AA88D4R7"/>
<protein>
    <submittedName>
        <fullName evidence="1">Uncharacterized protein</fullName>
    </submittedName>
</protein>
<accession>A0AA88D4R7</accession>
<dbReference type="Gramene" id="FCD_00010787-RA">
    <property type="protein sequence ID" value="FCD_00010787-RA:cds"/>
    <property type="gene ID" value="FCD_00010787"/>
</dbReference>
<keyword evidence="2" id="KW-1185">Reference proteome</keyword>
<proteinExistence type="predicted"/>
<evidence type="ECO:0000313" key="1">
    <source>
        <dbReference type="EMBL" id="GMN45848.1"/>
    </source>
</evidence>
<sequence>MICSTEGLPVDFEHPLNRRPRSDFPGIAKGPAKFYRSKVRNVKPDHNLPANSLSLHRRFLMPKLQGLETVQRLLSGSCDS</sequence>
<dbReference type="Proteomes" id="UP001187192">
    <property type="component" value="Unassembled WGS sequence"/>
</dbReference>
<evidence type="ECO:0000313" key="2">
    <source>
        <dbReference type="Proteomes" id="UP001187192"/>
    </source>
</evidence>
<comment type="caution">
    <text evidence="1">The sequence shown here is derived from an EMBL/GenBank/DDBJ whole genome shotgun (WGS) entry which is preliminary data.</text>
</comment>
<reference evidence="1" key="1">
    <citation type="submission" date="2023-07" db="EMBL/GenBank/DDBJ databases">
        <title>draft genome sequence of fig (Ficus carica).</title>
        <authorList>
            <person name="Takahashi T."/>
            <person name="Nishimura K."/>
        </authorList>
    </citation>
    <scope>NUCLEOTIDE SEQUENCE</scope>
</reference>